<proteinExistence type="predicted"/>
<accession>A0A873WLA0</accession>
<reference evidence="1 2" key="1">
    <citation type="submission" date="2020-10" db="EMBL/GenBank/DDBJ databases">
        <title>Novel bacteriophages targeting Providencia spp. as potential agents for phage therapy.</title>
        <authorList>
            <person name="Rakov C."/>
            <person name="Alkalay-Oren S."/>
            <person name="Coppenhagen-Glazer S."/>
            <person name="Hazan R."/>
        </authorList>
    </citation>
    <scope>NUCLEOTIDE SEQUENCE [LARGE SCALE GENOMIC DNA]</scope>
</reference>
<name>A0A873WLA0_9CAUD</name>
<dbReference type="RefSeq" id="YP_010113988.1">
    <property type="nucleotide sequence ID" value="NC_055910.1"/>
</dbReference>
<dbReference type="KEGG" id="vg:65132548"/>
<protein>
    <submittedName>
        <fullName evidence="1">Uncharacterized protein</fullName>
    </submittedName>
</protein>
<dbReference type="Proteomes" id="UP000663042">
    <property type="component" value="Segment"/>
</dbReference>
<dbReference type="EMBL" id="MW057857">
    <property type="protein sequence ID" value="QPB12201.1"/>
    <property type="molecule type" value="Genomic_DNA"/>
</dbReference>
<keyword evidence="2" id="KW-1185">Reference proteome</keyword>
<organism evidence="1 2">
    <name type="scientific">Providencia phage PSTCR5</name>
    <dbReference type="NCBI Taxonomy" id="2783547"/>
    <lineage>
        <taxon>Viruses</taxon>
        <taxon>Duplodnaviria</taxon>
        <taxon>Heunggongvirae</taxon>
        <taxon>Uroviricota</taxon>
        <taxon>Caudoviricetes</taxon>
        <taxon>Demerecviridae</taxon>
        <taxon>Priunavirus</taxon>
        <taxon>Priunavirus PSTCR5</taxon>
    </lineage>
</organism>
<evidence type="ECO:0000313" key="2">
    <source>
        <dbReference type="Proteomes" id="UP000663042"/>
    </source>
</evidence>
<evidence type="ECO:0000313" key="1">
    <source>
        <dbReference type="EMBL" id="QPB12201.1"/>
    </source>
</evidence>
<sequence length="112" mass="12718">MKADLYVVHVRYQPGSLGKEYAYLYDPSKLPLKRGDEILVPVGAKGKLAKCGVSRVKGLMDDLDMGIKYKILDPDSVNMSIKMFSQEKELEARKKKLKTDFWNDLASSLEDF</sequence>
<dbReference type="GeneID" id="65132548"/>